<dbReference type="STRING" id="351160.RCIX1144"/>
<accession>Q0W592</accession>
<dbReference type="Pfam" id="PF10417">
    <property type="entry name" value="1-cysPrx_C"/>
    <property type="match status" value="1"/>
</dbReference>
<evidence type="ECO:0000256" key="3">
    <source>
        <dbReference type="ARBA" id="ARBA00022559"/>
    </source>
</evidence>
<dbReference type="EMBL" id="AM114193">
    <property type="protein sequence ID" value="CAJ36451.1"/>
    <property type="molecule type" value="Genomic_DNA"/>
</dbReference>
<evidence type="ECO:0000313" key="10">
    <source>
        <dbReference type="EMBL" id="CAJ36451.1"/>
    </source>
</evidence>
<dbReference type="PIRSF" id="PIRSF000239">
    <property type="entry name" value="AHPC"/>
    <property type="match status" value="1"/>
</dbReference>
<evidence type="ECO:0000259" key="9">
    <source>
        <dbReference type="PROSITE" id="PS51352"/>
    </source>
</evidence>
<dbReference type="GO" id="GO:0006979">
    <property type="term" value="P:response to oxidative stress"/>
    <property type="evidence" value="ECO:0007669"/>
    <property type="project" value="TreeGrafter"/>
</dbReference>
<dbReference type="Gene3D" id="3.40.30.10">
    <property type="entry name" value="Glutaredoxin"/>
    <property type="match status" value="1"/>
</dbReference>
<dbReference type="GO" id="GO:0045454">
    <property type="term" value="P:cell redox homeostasis"/>
    <property type="evidence" value="ECO:0007669"/>
    <property type="project" value="TreeGrafter"/>
</dbReference>
<dbReference type="PANTHER" id="PTHR10681">
    <property type="entry name" value="THIOREDOXIN PEROXIDASE"/>
    <property type="match status" value="1"/>
</dbReference>
<evidence type="ECO:0000256" key="4">
    <source>
        <dbReference type="ARBA" id="ARBA00022862"/>
    </source>
</evidence>
<dbReference type="Pfam" id="PF00578">
    <property type="entry name" value="AhpC-TSA"/>
    <property type="match status" value="1"/>
</dbReference>
<dbReference type="Proteomes" id="UP000000663">
    <property type="component" value="Chromosome"/>
</dbReference>
<keyword evidence="3 10" id="KW-0575">Peroxidase</keyword>
<name>Q0W592_METAR</name>
<dbReference type="InterPro" id="IPR024706">
    <property type="entry name" value="Peroxiredoxin_AhpC-typ"/>
</dbReference>
<dbReference type="PATRIC" id="fig|351160.9.peg.1788"/>
<dbReference type="eggNOG" id="arCOG00312">
    <property type="taxonomic scope" value="Archaea"/>
</dbReference>
<proteinExistence type="predicted"/>
<reference evidence="10 11" key="1">
    <citation type="journal article" date="2006" name="Science">
        <title>Genome of rice cluster I archaea -- the key methane producers in the rice rhizosphere.</title>
        <authorList>
            <person name="Erkel C."/>
            <person name="Kube M."/>
            <person name="Reinhardt R."/>
            <person name="Liesack W."/>
        </authorList>
    </citation>
    <scope>NUCLEOTIDE SEQUENCE [LARGE SCALE GENOMIC DNA]</scope>
    <source>
        <strain evidence="11">DSM 22066 / NBRC 105507 / MRE50</strain>
    </source>
</reference>
<dbReference type="InterPro" id="IPR000866">
    <property type="entry name" value="AhpC/TSA"/>
</dbReference>
<keyword evidence="2" id="KW-0963">Cytoplasm</keyword>
<dbReference type="GeneID" id="5145080"/>
<dbReference type="InterPro" id="IPR019479">
    <property type="entry name" value="Peroxiredoxin_C"/>
</dbReference>
<dbReference type="GO" id="GO:0008379">
    <property type="term" value="F:thioredoxin peroxidase activity"/>
    <property type="evidence" value="ECO:0007669"/>
    <property type="project" value="TreeGrafter"/>
</dbReference>
<keyword evidence="7" id="KW-0676">Redox-active center</keyword>
<keyword evidence="5 10" id="KW-0560">Oxidoreductase</keyword>
<dbReference type="KEGG" id="rci:RCIX1144"/>
<dbReference type="EC" id="1.11.1.15" evidence="10"/>
<feature type="domain" description="Thioredoxin" evidence="9">
    <location>
        <begin position="2"/>
        <end position="157"/>
    </location>
</feature>
<dbReference type="OrthoDB" id="145578at2157"/>
<evidence type="ECO:0000256" key="8">
    <source>
        <dbReference type="PIRSR" id="PIRSR000239-1"/>
    </source>
</evidence>
<comment type="subcellular location">
    <subcellularLocation>
        <location evidence="1">Cytoplasm</location>
    </subcellularLocation>
</comment>
<dbReference type="GO" id="GO:0033554">
    <property type="term" value="P:cellular response to stress"/>
    <property type="evidence" value="ECO:0007669"/>
    <property type="project" value="TreeGrafter"/>
</dbReference>
<dbReference type="SUPFAM" id="SSF52833">
    <property type="entry name" value="Thioredoxin-like"/>
    <property type="match status" value="1"/>
</dbReference>
<dbReference type="GO" id="GO:0005829">
    <property type="term" value="C:cytosol"/>
    <property type="evidence" value="ECO:0007669"/>
    <property type="project" value="TreeGrafter"/>
</dbReference>
<keyword evidence="11" id="KW-1185">Reference proteome</keyword>
<dbReference type="PANTHER" id="PTHR10681:SF121">
    <property type="entry name" value="ALKYL HYDROPEROXIDE REDUCTASE C"/>
    <property type="match status" value="1"/>
</dbReference>
<organism evidence="10 11">
    <name type="scientific">Methanocella arvoryzae (strain DSM 22066 / NBRC 105507 / MRE50)</name>
    <dbReference type="NCBI Taxonomy" id="351160"/>
    <lineage>
        <taxon>Archaea</taxon>
        <taxon>Methanobacteriati</taxon>
        <taxon>Methanobacteriota</taxon>
        <taxon>Stenosarchaea group</taxon>
        <taxon>Methanomicrobia</taxon>
        <taxon>Methanocellales</taxon>
        <taxon>Methanocellaceae</taxon>
        <taxon>Methanocella</taxon>
    </lineage>
</organism>
<dbReference type="RefSeq" id="WP_012036075.1">
    <property type="nucleotide sequence ID" value="NC_009464.1"/>
</dbReference>
<sequence>MLRINDRVPDFEVDAFADNDIKKIKFSDYRGKWMVLIFYPADFTFVCPTELEEMADLYPKFKELNAEVFSVSRDTAFVHKAWHDNSPAIKKIRYPMLADPTGKLCREFGTYIEEEGVSLRASFIIDPDGYLKAIEMHDNSFGRSAKELLRKLEAAKFVHDHKGRVCPASWQPGEETLEPTIDMVGKI</sequence>
<keyword evidence="6" id="KW-1015">Disulfide bond</keyword>
<dbReference type="FunFam" id="3.40.30.10:FF:000002">
    <property type="entry name" value="Alkyl hydroperoxide reductase C"/>
    <property type="match status" value="1"/>
</dbReference>
<evidence type="ECO:0000256" key="1">
    <source>
        <dbReference type="ARBA" id="ARBA00004496"/>
    </source>
</evidence>
<evidence type="ECO:0000313" key="11">
    <source>
        <dbReference type="Proteomes" id="UP000000663"/>
    </source>
</evidence>
<evidence type="ECO:0000256" key="2">
    <source>
        <dbReference type="ARBA" id="ARBA00022490"/>
    </source>
</evidence>
<dbReference type="GO" id="GO:0042744">
    <property type="term" value="P:hydrogen peroxide catabolic process"/>
    <property type="evidence" value="ECO:0007669"/>
    <property type="project" value="TreeGrafter"/>
</dbReference>
<dbReference type="InterPro" id="IPR013766">
    <property type="entry name" value="Thioredoxin_domain"/>
</dbReference>
<dbReference type="InterPro" id="IPR050217">
    <property type="entry name" value="Peroxiredoxin"/>
</dbReference>
<dbReference type="AlphaFoldDB" id="Q0W592"/>
<protein>
    <submittedName>
        <fullName evidence="10">2-cysteine peroxiredoxin</fullName>
        <ecNumber evidence="10">1.11.1.15</ecNumber>
    </submittedName>
</protein>
<dbReference type="PROSITE" id="PS51352">
    <property type="entry name" value="THIOREDOXIN_2"/>
    <property type="match status" value="1"/>
</dbReference>
<gene>
    <name evidence="10" type="primary">prx2-1</name>
    <name evidence="10" type="ORF">RCIX1144</name>
</gene>
<evidence type="ECO:0000256" key="6">
    <source>
        <dbReference type="ARBA" id="ARBA00023157"/>
    </source>
</evidence>
<dbReference type="InterPro" id="IPR036249">
    <property type="entry name" value="Thioredoxin-like_sf"/>
</dbReference>
<keyword evidence="4" id="KW-0049">Antioxidant</keyword>
<feature type="active site" description="Cysteine sulfenic acid (-SOH) intermediate; for peroxidase activity" evidence="8">
    <location>
        <position position="47"/>
    </location>
</feature>
<evidence type="ECO:0000256" key="5">
    <source>
        <dbReference type="ARBA" id="ARBA00023002"/>
    </source>
</evidence>
<evidence type="ECO:0000256" key="7">
    <source>
        <dbReference type="ARBA" id="ARBA00023284"/>
    </source>
</evidence>
<dbReference type="CDD" id="cd03015">
    <property type="entry name" value="PRX_Typ2cys"/>
    <property type="match status" value="1"/>
</dbReference>